<dbReference type="InterPro" id="IPR038765">
    <property type="entry name" value="Papain-like_cys_pep_sf"/>
</dbReference>
<dbReference type="InterPro" id="IPR025661">
    <property type="entry name" value="Pept_asp_AS"/>
</dbReference>
<dbReference type="GeneID" id="109535944"/>
<evidence type="ECO:0000256" key="1">
    <source>
        <dbReference type="ARBA" id="ARBA00008455"/>
    </source>
</evidence>
<dbReference type="FunFam" id="3.90.70.10:FF:000031">
    <property type="entry name" value="Cathepsin B"/>
    <property type="match status" value="1"/>
</dbReference>
<dbReference type="InterPro" id="IPR013128">
    <property type="entry name" value="Peptidase_C1A"/>
</dbReference>
<dbReference type="GO" id="GO:0004197">
    <property type="term" value="F:cysteine-type endopeptidase activity"/>
    <property type="evidence" value="ECO:0007669"/>
    <property type="project" value="InterPro"/>
</dbReference>
<keyword evidence="7" id="KW-1015">Disulfide bond</keyword>
<dbReference type="InterPro" id="IPR012599">
    <property type="entry name" value="Propeptide_C1A"/>
</dbReference>
<dbReference type="PRINTS" id="PR00705">
    <property type="entry name" value="PAPAIN"/>
</dbReference>
<evidence type="ECO:0000259" key="8">
    <source>
        <dbReference type="SMART" id="SM00645"/>
    </source>
</evidence>
<sequence>MVVNQLGSVQLEKMKLFTPIAVLAFVAVCHGTSLDLHPLSDEYIASINEKATTWKAGKNFEVEDWERVKKIAAGVLPRKAALRFVTQSNPHDESEEVPESFDARENWPRCDSLKQIRDQSSCGSCWAFGAVEAMSDRICIHSDQSKQVYVSAEDLNSCCFGLFACGMGCDGGYVAEPWEYWRTDGIVTGGAYNSSQGCKDYSLEPCEHHVEVGSRPQCSSLNYDTPKCVRSCYESSLDYTESLTFGQQVSTFTNEKQMQLAILKNGPIEAAFTVYNDFLSYKSGVYQATAQDESVGGHAIKVLGWGVEEGTKYWLIANSWNTDWGDNGYFKFLRGVDHCGIESETAASLPA</sequence>
<dbReference type="AlphaFoldDB" id="A0AAR5P8X9"/>
<keyword evidence="10" id="KW-1185">Reference proteome</keyword>
<evidence type="ECO:0000313" key="9">
    <source>
        <dbReference type="EnsemblMetazoa" id="XP_019757545.1"/>
    </source>
</evidence>
<dbReference type="Pfam" id="PF08127">
    <property type="entry name" value="Propeptide_C1"/>
    <property type="match status" value="1"/>
</dbReference>
<dbReference type="Proteomes" id="UP000019118">
    <property type="component" value="Unassembled WGS sequence"/>
</dbReference>
<dbReference type="PROSITE" id="PS00139">
    <property type="entry name" value="THIOL_PROTEASE_CYS"/>
    <property type="match status" value="1"/>
</dbReference>
<dbReference type="CDD" id="cd02620">
    <property type="entry name" value="Peptidase_C1A_CathepsinB"/>
    <property type="match status" value="1"/>
</dbReference>
<evidence type="ECO:0000256" key="5">
    <source>
        <dbReference type="ARBA" id="ARBA00022807"/>
    </source>
</evidence>
<dbReference type="InterPro" id="IPR025660">
    <property type="entry name" value="Pept_his_AS"/>
</dbReference>
<keyword evidence="5" id="KW-0788">Thiol protease</keyword>
<feature type="domain" description="Peptidase C1A papain C-terminal" evidence="8">
    <location>
        <begin position="97"/>
        <end position="349"/>
    </location>
</feature>
<keyword evidence="4" id="KW-0378">Hydrolase</keyword>
<dbReference type="SUPFAM" id="SSF54001">
    <property type="entry name" value="Cysteine proteinases"/>
    <property type="match status" value="1"/>
</dbReference>
<name>A0AAR5P8X9_DENPD</name>
<dbReference type="Gene3D" id="3.90.70.10">
    <property type="entry name" value="Cysteine proteinases"/>
    <property type="match status" value="1"/>
</dbReference>
<evidence type="ECO:0000256" key="2">
    <source>
        <dbReference type="ARBA" id="ARBA00022670"/>
    </source>
</evidence>
<reference evidence="10" key="1">
    <citation type="journal article" date="2013" name="Genome Biol.">
        <title>Draft genome of the mountain pine beetle, Dendroctonus ponderosae Hopkins, a major forest pest.</title>
        <authorList>
            <person name="Keeling C.I."/>
            <person name="Yuen M.M."/>
            <person name="Liao N.Y."/>
            <person name="Docking T.R."/>
            <person name="Chan S.K."/>
            <person name="Taylor G.A."/>
            <person name="Palmquist D.L."/>
            <person name="Jackman S.D."/>
            <person name="Nguyen A."/>
            <person name="Li M."/>
            <person name="Henderson H."/>
            <person name="Janes J.K."/>
            <person name="Zhao Y."/>
            <person name="Pandoh P."/>
            <person name="Moore R."/>
            <person name="Sperling F.A."/>
            <person name="Huber D.P."/>
            <person name="Birol I."/>
            <person name="Jones S.J."/>
            <person name="Bohlmann J."/>
        </authorList>
    </citation>
    <scope>NUCLEOTIDE SEQUENCE</scope>
</reference>
<dbReference type="InterPro" id="IPR000668">
    <property type="entry name" value="Peptidase_C1A_C"/>
</dbReference>
<dbReference type="Pfam" id="PF00112">
    <property type="entry name" value="Peptidase_C1"/>
    <property type="match status" value="1"/>
</dbReference>
<keyword evidence="2" id="KW-0645">Protease</keyword>
<organism evidence="9 10">
    <name type="scientific">Dendroctonus ponderosae</name>
    <name type="common">Mountain pine beetle</name>
    <dbReference type="NCBI Taxonomy" id="77166"/>
    <lineage>
        <taxon>Eukaryota</taxon>
        <taxon>Metazoa</taxon>
        <taxon>Ecdysozoa</taxon>
        <taxon>Arthropoda</taxon>
        <taxon>Hexapoda</taxon>
        <taxon>Insecta</taxon>
        <taxon>Pterygota</taxon>
        <taxon>Neoptera</taxon>
        <taxon>Endopterygota</taxon>
        <taxon>Coleoptera</taxon>
        <taxon>Polyphaga</taxon>
        <taxon>Cucujiformia</taxon>
        <taxon>Curculionidae</taxon>
        <taxon>Scolytinae</taxon>
        <taxon>Dendroctonus</taxon>
    </lineage>
</organism>
<dbReference type="PROSITE" id="PS00639">
    <property type="entry name" value="THIOL_PROTEASE_HIS"/>
    <property type="match status" value="1"/>
</dbReference>
<dbReference type="GO" id="GO:0006508">
    <property type="term" value="P:proteolysis"/>
    <property type="evidence" value="ECO:0007669"/>
    <property type="project" value="UniProtKB-KW"/>
</dbReference>
<evidence type="ECO:0000256" key="3">
    <source>
        <dbReference type="ARBA" id="ARBA00022729"/>
    </source>
</evidence>
<evidence type="ECO:0000256" key="6">
    <source>
        <dbReference type="ARBA" id="ARBA00023145"/>
    </source>
</evidence>
<dbReference type="PROSITE" id="PS00640">
    <property type="entry name" value="THIOL_PROTEASE_ASN"/>
    <property type="match status" value="1"/>
</dbReference>
<keyword evidence="3" id="KW-0732">Signal</keyword>
<comment type="similarity">
    <text evidence="1">Belongs to the peptidase C1 family.</text>
</comment>
<protein>
    <recommendedName>
        <fullName evidence="8">Peptidase C1A papain C-terminal domain-containing protein</fullName>
    </recommendedName>
</protein>
<evidence type="ECO:0000313" key="10">
    <source>
        <dbReference type="Proteomes" id="UP000019118"/>
    </source>
</evidence>
<evidence type="ECO:0000256" key="4">
    <source>
        <dbReference type="ARBA" id="ARBA00022801"/>
    </source>
</evidence>
<accession>A0AAR5P8X9</accession>
<dbReference type="SMART" id="SM00645">
    <property type="entry name" value="Pept_C1"/>
    <property type="match status" value="1"/>
</dbReference>
<proteinExistence type="inferred from homology"/>
<keyword evidence="6" id="KW-0865">Zymogen</keyword>
<dbReference type="InterPro" id="IPR000169">
    <property type="entry name" value="Pept_cys_AS"/>
</dbReference>
<reference evidence="9" key="2">
    <citation type="submission" date="2024-08" db="UniProtKB">
        <authorList>
            <consortium name="EnsemblMetazoa"/>
        </authorList>
    </citation>
    <scope>IDENTIFICATION</scope>
</reference>
<dbReference type="PANTHER" id="PTHR12411">
    <property type="entry name" value="CYSTEINE PROTEASE FAMILY C1-RELATED"/>
    <property type="match status" value="1"/>
</dbReference>
<dbReference type="KEGG" id="dpa:109535944"/>
<dbReference type="EnsemblMetazoa" id="XM_019901986.1">
    <property type="protein sequence ID" value="XP_019757545.1"/>
    <property type="gene ID" value="LOC109535944"/>
</dbReference>
<evidence type="ECO:0000256" key="7">
    <source>
        <dbReference type="ARBA" id="ARBA00023157"/>
    </source>
</evidence>